<evidence type="ECO:0000313" key="4">
    <source>
        <dbReference type="Proteomes" id="UP001191004"/>
    </source>
</evidence>
<sequence length="152" mass="17916">MGVRSKKEQFRIRFNRLRFWLKTEVLDFNNILLLSIPLLFSALLIASVGSIAKNWELQQQMNAKQTEMELLQLDVNKTKLENQYYASDEYQELEARKLLRKQLPGEVMIDLPNNSEIAKNKHPKLTLDERIEARKLSNFEQWLEFLFGSAKS</sequence>
<dbReference type="Proteomes" id="UP001191004">
    <property type="component" value="Unassembled WGS sequence"/>
</dbReference>
<keyword evidence="1" id="KW-0175">Coiled coil</keyword>
<dbReference type="EMBL" id="PRLL01000001">
    <property type="protein sequence ID" value="RYC73990.1"/>
    <property type="molecule type" value="Genomic_DNA"/>
</dbReference>
<feature type="transmembrane region" description="Helical" evidence="2">
    <location>
        <begin position="31"/>
        <end position="52"/>
    </location>
</feature>
<name>A0ABY0FKS5_9BACT</name>
<accession>A0ABY0FKS5</accession>
<reference evidence="3 4" key="2">
    <citation type="journal article" date="2020" name="Cell Rep.">
        <title>Acquisition and Adaptation of Ultra-small Parasitic Reduced Genome Bacteria to Mammalian Hosts.</title>
        <authorList>
            <person name="McLean J.S."/>
            <person name="Bor B."/>
            <person name="Kerns K.A."/>
            <person name="Liu Q."/>
            <person name="To T.T."/>
            <person name="Solden L."/>
            <person name="Hendrickson E.L."/>
            <person name="Wrighton K."/>
            <person name="Shi W."/>
            <person name="He X."/>
        </authorList>
    </citation>
    <scope>NUCLEOTIDE SEQUENCE [LARGE SCALE GENOMIC DNA]</scope>
    <source>
        <strain evidence="3 4">TM7_KMM_G3_1_HOT_351</strain>
    </source>
</reference>
<evidence type="ECO:0000256" key="2">
    <source>
        <dbReference type="SAM" id="Phobius"/>
    </source>
</evidence>
<reference evidence="3 4" key="1">
    <citation type="journal article" date="2018" name="bioRxiv">
        <title>Evidence of independent acquisition and adaption of ultra-small bacteria to human hosts across the highly diverse yet reduced genomes of the phylum Saccharibacteria.</title>
        <authorList>
            <person name="McLean J.S."/>
            <person name="Bor B."/>
            <person name="To T.T."/>
            <person name="Liu Q."/>
            <person name="Kearns K.A."/>
            <person name="Solden L.M."/>
            <person name="Wrighton K.C."/>
            <person name="He X."/>
            <person name="Shi W."/>
        </authorList>
    </citation>
    <scope>NUCLEOTIDE SEQUENCE [LARGE SCALE GENOMIC DNA]</scope>
    <source>
        <strain evidence="3 4">TM7_KMM_G3_1_HOT_351</strain>
    </source>
</reference>
<evidence type="ECO:0000256" key="1">
    <source>
        <dbReference type="SAM" id="Coils"/>
    </source>
</evidence>
<proteinExistence type="predicted"/>
<protein>
    <recommendedName>
        <fullName evidence="5">Septum formation initiator family protein</fullName>
    </recommendedName>
</protein>
<feature type="coiled-coil region" evidence="1">
    <location>
        <begin position="54"/>
        <end position="83"/>
    </location>
</feature>
<organism evidence="3 4">
    <name type="scientific">Candidatus Nanosyncoccus nanoralicus</name>
    <dbReference type="NCBI Taxonomy" id="2171996"/>
    <lineage>
        <taxon>Bacteria</taxon>
        <taxon>Candidatus Saccharimonadota</taxon>
        <taxon>Candidatus Nanosyncoccalia</taxon>
        <taxon>Candidatus Nanosyncoccales</taxon>
        <taxon>Candidatus Nanosyncoccaceae</taxon>
        <taxon>Candidatus Nanosyncoccus</taxon>
    </lineage>
</organism>
<gene>
    <name evidence="3" type="ORF">G3KMM_00030</name>
</gene>
<keyword evidence="2" id="KW-1133">Transmembrane helix</keyword>
<evidence type="ECO:0008006" key="5">
    <source>
        <dbReference type="Google" id="ProtNLM"/>
    </source>
</evidence>
<keyword evidence="2" id="KW-0812">Transmembrane</keyword>
<evidence type="ECO:0000313" key="3">
    <source>
        <dbReference type="EMBL" id="RYC73990.1"/>
    </source>
</evidence>
<dbReference type="RefSeq" id="WP_129603809.1">
    <property type="nucleotide sequence ID" value="NZ_PRLL01000001.1"/>
</dbReference>
<comment type="caution">
    <text evidence="3">The sequence shown here is derived from an EMBL/GenBank/DDBJ whole genome shotgun (WGS) entry which is preliminary data.</text>
</comment>
<keyword evidence="4" id="KW-1185">Reference proteome</keyword>
<keyword evidence="2" id="KW-0472">Membrane</keyword>